<keyword evidence="3" id="KW-0488">Methylation</keyword>
<proteinExistence type="inferred from homology"/>
<dbReference type="InterPro" id="IPR029021">
    <property type="entry name" value="Prot-tyrosine_phosphatase-like"/>
</dbReference>
<evidence type="ECO:0000259" key="10">
    <source>
        <dbReference type="PROSITE" id="PS50054"/>
    </source>
</evidence>
<dbReference type="InterPro" id="IPR000387">
    <property type="entry name" value="Tyr_Pase_dom"/>
</dbReference>
<keyword evidence="8" id="KW-0636">Prenylation</keyword>
<dbReference type="SMART" id="SM00404">
    <property type="entry name" value="PTPc_motif"/>
    <property type="match status" value="1"/>
</dbReference>
<evidence type="ECO:0000256" key="1">
    <source>
        <dbReference type="ARBA" id="ARBA00009580"/>
    </source>
</evidence>
<dbReference type="EC" id="3.1.3.48" evidence="2"/>
<evidence type="ECO:0000313" key="12">
    <source>
        <dbReference type="EMBL" id="CAE2233816.1"/>
    </source>
</evidence>
<dbReference type="FunFam" id="3.90.190.10:FF:000086">
    <property type="entry name" value="Protein tyrosine phosphatase-like protein"/>
    <property type="match status" value="1"/>
</dbReference>
<reference evidence="12" key="1">
    <citation type="submission" date="2021-01" db="EMBL/GenBank/DDBJ databases">
        <authorList>
            <person name="Corre E."/>
            <person name="Pelletier E."/>
            <person name="Niang G."/>
            <person name="Scheremetjew M."/>
            <person name="Finn R."/>
            <person name="Kale V."/>
            <person name="Holt S."/>
            <person name="Cochrane G."/>
            <person name="Meng A."/>
            <person name="Brown T."/>
            <person name="Cohen L."/>
        </authorList>
    </citation>
    <scope>NUCLEOTIDE SEQUENCE</scope>
    <source>
        <strain evidence="12">DIVA3 518/3/11/1/6</strain>
    </source>
</reference>
<dbReference type="CDD" id="cd14500">
    <property type="entry name" value="PTP-IVa"/>
    <property type="match status" value="1"/>
</dbReference>
<keyword evidence="6" id="KW-1015">Disulfide bond</keyword>
<dbReference type="PANTHER" id="PTHR23339">
    <property type="entry name" value="TYROSINE SPECIFIC PROTEIN PHOSPHATASE AND DUAL SPECIFICITY PROTEIN PHOSPHATASE"/>
    <property type="match status" value="1"/>
</dbReference>
<feature type="domain" description="Tyrosine specific protein phosphatases" evidence="11">
    <location>
        <begin position="81"/>
        <end position="146"/>
    </location>
</feature>
<dbReference type="Gene3D" id="3.90.190.10">
    <property type="entry name" value="Protein tyrosine phosphatase superfamily"/>
    <property type="match status" value="1"/>
</dbReference>
<dbReference type="InterPro" id="IPR000340">
    <property type="entry name" value="Dual-sp_phosphatase_cat-dom"/>
</dbReference>
<evidence type="ECO:0000256" key="4">
    <source>
        <dbReference type="ARBA" id="ARBA00022801"/>
    </source>
</evidence>
<evidence type="ECO:0000256" key="5">
    <source>
        <dbReference type="ARBA" id="ARBA00022912"/>
    </source>
</evidence>
<evidence type="ECO:0000259" key="11">
    <source>
        <dbReference type="PROSITE" id="PS50056"/>
    </source>
</evidence>
<dbReference type="AlphaFoldDB" id="A0A7S4IMA3"/>
<dbReference type="InterPro" id="IPR050561">
    <property type="entry name" value="PTP"/>
</dbReference>
<dbReference type="EMBL" id="HBKP01020535">
    <property type="protein sequence ID" value="CAE2233816.1"/>
    <property type="molecule type" value="Transcribed_RNA"/>
</dbReference>
<evidence type="ECO:0000256" key="9">
    <source>
        <dbReference type="ARBA" id="ARBA00051722"/>
    </source>
</evidence>
<dbReference type="GO" id="GO:0005737">
    <property type="term" value="C:cytoplasm"/>
    <property type="evidence" value="ECO:0007669"/>
    <property type="project" value="UniProtKB-ARBA"/>
</dbReference>
<dbReference type="SUPFAM" id="SSF52799">
    <property type="entry name" value="(Phosphotyrosine protein) phosphatases II"/>
    <property type="match status" value="1"/>
</dbReference>
<sequence>MASLPNPPSLIEYKGKKFLIFDAPNDDNLSAYIREFKKHNVLHVVRVCDPTYSTEPLKENGIQVTELAFSDGASPPRSVVETWLSLVKEVNKTANATIGIHCVAGLGRAPVLVAIALIESGMAPAEAVEFIRKRRRGAINTNQLRWLRQYKKNGCIVM</sequence>
<organism evidence="12">
    <name type="scientific">Vannella robusta</name>
    <dbReference type="NCBI Taxonomy" id="1487602"/>
    <lineage>
        <taxon>Eukaryota</taxon>
        <taxon>Amoebozoa</taxon>
        <taxon>Discosea</taxon>
        <taxon>Flabellinia</taxon>
        <taxon>Vannellidae</taxon>
        <taxon>Vannella</taxon>
    </lineage>
</organism>
<evidence type="ECO:0000256" key="7">
    <source>
        <dbReference type="ARBA" id="ARBA00023288"/>
    </source>
</evidence>
<dbReference type="PROSITE" id="PS50056">
    <property type="entry name" value="TYR_PHOSPHATASE_2"/>
    <property type="match status" value="1"/>
</dbReference>
<evidence type="ECO:0000256" key="3">
    <source>
        <dbReference type="ARBA" id="ARBA00022481"/>
    </source>
</evidence>
<dbReference type="InterPro" id="IPR003595">
    <property type="entry name" value="Tyr_Pase_cat"/>
</dbReference>
<name>A0A7S4IMA3_9EUKA</name>
<dbReference type="InterPro" id="IPR020422">
    <property type="entry name" value="TYR_PHOSPHATASE_DUAL_dom"/>
</dbReference>
<evidence type="ECO:0000256" key="8">
    <source>
        <dbReference type="ARBA" id="ARBA00023289"/>
    </source>
</evidence>
<dbReference type="PROSITE" id="PS50054">
    <property type="entry name" value="TYR_PHOSPHATASE_DUAL"/>
    <property type="match status" value="1"/>
</dbReference>
<keyword evidence="5" id="KW-0904">Protein phosphatase</keyword>
<dbReference type="GO" id="GO:0004725">
    <property type="term" value="F:protein tyrosine phosphatase activity"/>
    <property type="evidence" value="ECO:0007669"/>
    <property type="project" value="UniProtKB-EC"/>
</dbReference>
<evidence type="ECO:0000256" key="2">
    <source>
        <dbReference type="ARBA" id="ARBA00013064"/>
    </source>
</evidence>
<protein>
    <recommendedName>
        <fullName evidence="2">protein-tyrosine-phosphatase</fullName>
        <ecNumber evidence="2">3.1.3.48</ecNumber>
    </recommendedName>
</protein>
<keyword evidence="4" id="KW-0378">Hydrolase</keyword>
<dbReference type="Pfam" id="PF00782">
    <property type="entry name" value="DSPc"/>
    <property type="match status" value="1"/>
</dbReference>
<keyword evidence="7" id="KW-0449">Lipoprotein</keyword>
<accession>A0A7S4IMA3</accession>
<comment type="similarity">
    <text evidence="1">Belongs to the protein-tyrosine phosphatase family.</text>
</comment>
<gene>
    <name evidence="12" type="ORF">VSP0166_LOCUS14487</name>
</gene>
<feature type="domain" description="Tyrosine-protein phosphatase" evidence="10">
    <location>
        <begin position="7"/>
        <end position="158"/>
    </location>
</feature>
<comment type="catalytic activity">
    <reaction evidence="9">
        <text>O-phospho-L-tyrosyl-[protein] + H2O = L-tyrosyl-[protein] + phosphate</text>
        <dbReference type="Rhea" id="RHEA:10684"/>
        <dbReference type="Rhea" id="RHEA-COMP:10136"/>
        <dbReference type="Rhea" id="RHEA-COMP:20101"/>
        <dbReference type="ChEBI" id="CHEBI:15377"/>
        <dbReference type="ChEBI" id="CHEBI:43474"/>
        <dbReference type="ChEBI" id="CHEBI:46858"/>
        <dbReference type="ChEBI" id="CHEBI:61978"/>
        <dbReference type="EC" id="3.1.3.48"/>
    </reaction>
</comment>
<evidence type="ECO:0000256" key="6">
    <source>
        <dbReference type="ARBA" id="ARBA00023157"/>
    </source>
</evidence>